<dbReference type="InterPro" id="IPR000719">
    <property type="entry name" value="Prot_kinase_dom"/>
</dbReference>
<feature type="coiled-coil region" evidence="1">
    <location>
        <begin position="422"/>
        <end position="477"/>
    </location>
</feature>
<reference evidence="4" key="1">
    <citation type="submission" date="2020-07" db="EMBL/GenBank/DDBJ databases">
        <authorList>
            <person name="Pettersson B.M.F."/>
            <person name="Behra P.R.K."/>
            <person name="Ramesh M."/>
            <person name="Das S."/>
            <person name="Dasgupta S."/>
            <person name="Kirsebom L.A."/>
        </authorList>
    </citation>
    <scope>NUCLEOTIDE SEQUENCE</scope>
    <source>
        <strain evidence="4">DSM 45406</strain>
    </source>
</reference>
<keyword evidence="2" id="KW-0472">Membrane</keyword>
<dbReference type="RefSeq" id="WP_239735729.1">
    <property type="nucleotide sequence ID" value="NZ_CP092427.2"/>
</dbReference>
<keyword evidence="2" id="KW-1133">Transmembrane helix</keyword>
<keyword evidence="1" id="KW-0175">Coiled coil</keyword>
<dbReference type="Proteomes" id="UP001055159">
    <property type="component" value="Chromosome"/>
</dbReference>
<keyword evidence="6" id="KW-1185">Reference proteome</keyword>
<evidence type="ECO:0000313" key="5">
    <source>
        <dbReference type="EMBL" id="ULP37677.1"/>
    </source>
</evidence>
<dbReference type="Gene3D" id="1.10.510.10">
    <property type="entry name" value="Transferase(Phosphotransferase) domain 1"/>
    <property type="match status" value="1"/>
</dbReference>
<dbReference type="GO" id="GO:0005524">
    <property type="term" value="F:ATP binding"/>
    <property type="evidence" value="ECO:0007669"/>
    <property type="project" value="InterPro"/>
</dbReference>
<evidence type="ECO:0000313" key="6">
    <source>
        <dbReference type="Proteomes" id="UP001055159"/>
    </source>
</evidence>
<organism evidence="4 7">
    <name type="scientific">Mycolicibacterium rufum</name>
    <dbReference type="NCBI Taxonomy" id="318424"/>
    <lineage>
        <taxon>Bacteria</taxon>
        <taxon>Bacillati</taxon>
        <taxon>Actinomycetota</taxon>
        <taxon>Actinomycetes</taxon>
        <taxon>Mycobacteriales</taxon>
        <taxon>Mycobacteriaceae</taxon>
        <taxon>Mycolicibacterium</taxon>
    </lineage>
</organism>
<dbReference type="EMBL" id="JACKRN010000434">
    <property type="protein sequence ID" value="MCV7071053.1"/>
    <property type="molecule type" value="Genomic_DNA"/>
</dbReference>
<evidence type="ECO:0000313" key="7">
    <source>
        <dbReference type="Proteomes" id="UP001140272"/>
    </source>
</evidence>
<name>A0A9X2YD77_9MYCO</name>
<evidence type="ECO:0000256" key="1">
    <source>
        <dbReference type="SAM" id="Coils"/>
    </source>
</evidence>
<dbReference type="InterPro" id="IPR011009">
    <property type="entry name" value="Kinase-like_dom_sf"/>
</dbReference>
<protein>
    <recommendedName>
        <fullName evidence="3">Protein kinase domain-containing protein</fullName>
    </recommendedName>
</protein>
<dbReference type="GO" id="GO:0004672">
    <property type="term" value="F:protein kinase activity"/>
    <property type="evidence" value="ECO:0007669"/>
    <property type="project" value="InterPro"/>
</dbReference>
<dbReference type="PROSITE" id="PS50011">
    <property type="entry name" value="PROTEIN_KINASE_DOM"/>
    <property type="match status" value="1"/>
</dbReference>
<accession>A0A9X2YD77</accession>
<feature type="domain" description="Protein kinase" evidence="3">
    <location>
        <begin position="35"/>
        <end position="303"/>
    </location>
</feature>
<evidence type="ECO:0000313" key="4">
    <source>
        <dbReference type="EMBL" id="MCV7071053.1"/>
    </source>
</evidence>
<proteinExistence type="predicted"/>
<dbReference type="Proteomes" id="UP001140272">
    <property type="component" value="Unassembled WGS sequence"/>
</dbReference>
<keyword evidence="2" id="KW-0812">Transmembrane</keyword>
<feature type="transmembrane region" description="Helical" evidence="2">
    <location>
        <begin position="365"/>
        <end position="383"/>
    </location>
</feature>
<dbReference type="EMBL" id="CP092427">
    <property type="protein sequence ID" value="ULP37677.1"/>
    <property type="molecule type" value="Genomic_DNA"/>
</dbReference>
<evidence type="ECO:0000256" key="2">
    <source>
        <dbReference type="SAM" id="Phobius"/>
    </source>
</evidence>
<sequence length="706" mass="77562">MTSLPSNGDYVQALQHPHACFRDQDLKTGTVQTTSLGMPKAISGNFASVFSITSSSGKRYAVKCFTRDVPGQNERYEAIHTALASLARPWQVGFEFVAEGVMVDGRWYPILRMEWVEDSRTLIPWLESNLGHPDRILDVAGQFARCIEDLQGNGIAHGDLQHGNLLIDSKSKLRVIDYDGMFVPSIKHLGSNELGLANYQHPGRTSSDFGPYLDRFSAWLIYGSLLSLAAHPGLWWTFRQEGDEKLLFGKEDFIPPLDTIERLGLLGSPHAEVAGLLAEMLTASNSPSSVPEFDPGRISLPTLVEHQPQRSSVSEWWRQSSANSGGINAGDAAAPVTRLGASWLRSHEAPLPPVEVVGPSKAAKALSLALTAVAMLGAVAVGAVSNLFVAGLVLLTWATVVTAGAWTLWRRSDAVVGQADARQRVRLANRELTSQRKRVEKARRDRDDLDTDERRAIQELESQRAKLSKQSKAEFERESKALSKRATTLQTALNRLDTTKAAEVQQQLKLLREQHIHAYMAARRIEPGMIHGIGETMVIRLSVYGIRSAADIAAVNGNQFMISGSNNWITIHGIGPSKASGIKYWHQRQRIAAEGDAPQALPPQKLKALDAKFADQRKQNQAALDALGPQLRQIQATVDAKYAALDREITAKVEAVRLDYRSKRAGADATVAAAVTQLQALEDALLDAQREFDRYRHVSFSAFVRG</sequence>
<reference evidence="5" key="3">
    <citation type="submission" date="2022-08" db="EMBL/GenBank/DDBJ databases">
        <title>Whole genome sequencing of non-tuberculosis mycobacteria type-strains.</title>
        <authorList>
            <person name="Igarashi Y."/>
            <person name="Osugi A."/>
            <person name="Mitarai S."/>
        </authorList>
    </citation>
    <scope>NUCLEOTIDE SEQUENCE</scope>
    <source>
        <strain evidence="5">JCM 16372</strain>
    </source>
</reference>
<gene>
    <name evidence="4" type="ORF">H7H73_12070</name>
    <name evidence="5" type="ORF">MJO55_04365</name>
</gene>
<reference evidence="4" key="2">
    <citation type="journal article" date="2022" name="BMC Genomics">
        <title>Comparative genome analysis of mycobacteria focusing on tRNA and non-coding RNA.</title>
        <authorList>
            <person name="Behra P.R.K."/>
            <person name="Pettersson B.M.F."/>
            <person name="Ramesh M."/>
            <person name="Das S."/>
            <person name="Dasgupta S."/>
            <person name="Kirsebom L.A."/>
        </authorList>
    </citation>
    <scope>NUCLEOTIDE SEQUENCE</scope>
    <source>
        <strain evidence="4">DSM 45406</strain>
    </source>
</reference>
<feature type="coiled-coil region" evidence="1">
    <location>
        <begin position="671"/>
        <end position="698"/>
    </location>
</feature>
<feature type="transmembrane region" description="Helical" evidence="2">
    <location>
        <begin position="389"/>
        <end position="409"/>
    </location>
</feature>
<evidence type="ECO:0000259" key="3">
    <source>
        <dbReference type="PROSITE" id="PS50011"/>
    </source>
</evidence>
<dbReference type="SUPFAM" id="SSF56112">
    <property type="entry name" value="Protein kinase-like (PK-like)"/>
    <property type="match status" value="1"/>
</dbReference>
<dbReference type="AlphaFoldDB" id="A0A9X2YD77"/>